<name>A0A433VV28_9CYAN</name>
<dbReference type="RefSeq" id="WP_127078407.1">
    <property type="nucleotide sequence ID" value="NZ_RSCL01000001.1"/>
</dbReference>
<dbReference type="PANTHER" id="PTHR14136">
    <property type="entry name" value="BTB_POZ DOMAIN-CONTAINING PROTEIN KCTD9"/>
    <property type="match status" value="1"/>
</dbReference>
<feature type="region of interest" description="Disordered" evidence="1">
    <location>
        <begin position="41"/>
        <end position="87"/>
    </location>
</feature>
<protein>
    <recommendedName>
        <fullName evidence="5">Pentapeptide repeat-containing protein</fullName>
    </recommendedName>
</protein>
<dbReference type="InterPro" id="IPR001646">
    <property type="entry name" value="5peptide_repeat"/>
</dbReference>
<dbReference type="SUPFAM" id="SSF141571">
    <property type="entry name" value="Pentapeptide repeat-like"/>
    <property type="match status" value="1"/>
</dbReference>
<keyword evidence="4" id="KW-1185">Reference proteome</keyword>
<keyword evidence="2" id="KW-0472">Membrane</keyword>
<dbReference type="OrthoDB" id="513075at2"/>
<accession>A0A433VV28</accession>
<evidence type="ECO:0000313" key="4">
    <source>
        <dbReference type="Proteomes" id="UP000271624"/>
    </source>
</evidence>
<reference evidence="3" key="2">
    <citation type="journal article" date="2019" name="Genome Biol. Evol.">
        <title>Day and night: Metabolic profiles and evolutionary relationships of six axenic non-marine cyanobacteria.</title>
        <authorList>
            <person name="Will S.E."/>
            <person name="Henke P."/>
            <person name="Boedeker C."/>
            <person name="Huang S."/>
            <person name="Brinkmann H."/>
            <person name="Rohde M."/>
            <person name="Jarek M."/>
            <person name="Friedl T."/>
            <person name="Seufert S."/>
            <person name="Schumacher M."/>
            <person name="Overmann J."/>
            <person name="Neumann-Schaal M."/>
            <person name="Petersen J."/>
        </authorList>
    </citation>
    <scope>NUCLEOTIDE SEQUENCE [LARGE SCALE GENOMIC DNA]</scope>
    <source>
        <strain evidence="3">PCC 7102</strain>
    </source>
</reference>
<keyword evidence="2" id="KW-0812">Transmembrane</keyword>
<evidence type="ECO:0000256" key="1">
    <source>
        <dbReference type="SAM" id="MobiDB-lite"/>
    </source>
</evidence>
<proteinExistence type="predicted"/>
<dbReference type="AlphaFoldDB" id="A0A433VV28"/>
<evidence type="ECO:0008006" key="5">
    <source>
        <dbReference type="Google" id="ProtNLM"/>
    </source>
</evidence>
<evidence type="ECO:0000313" key="3">
    <source>
        <dbReference type="EMBL" id="RUT09945.1"/>
    </source>
</evidence>
<comment type="caution">
    <text evidence="3">The sequence shown here is derived from an EMBL/GenBank/DDBJ whole genome shotgun (WGS) entry which is preliminary data.</text>
</comment>
<gene>
    <name evidence="3" type="ORF">DSM106972_004400</name>
</gene>
<feature type="compositionally biased region" description="Low complexity" evidence="1">
    <location>
        <begin position="51"/>
        <end position="62"/>
    </location>
</feature>
<dbReference type="PANTHER" id="PTHR14136:SF17">
    <property type="entry name" value="BTB_POZ DOMAIN-CONTAINING PROTEIN KCTD9"/>
    <property type="match status" value="1"/>
</dbReference>
<dbReference type="InterPro" id="IPR051082">
    <property type="entry name" value="Pentapeptide-BTB/POZ_domain"/>
</dbReference>
<dbReference type="Pfam" id="PF00805">
    <property type="entry name" value="Pentapeptide"/>
    <property type="match status" value="2"/>
</dbReference>
<dbReference type="Gene3D" id="2.160.20.80">
    <property type="entry name" value="E3 ubiquitin-protein ligase SopA"/>
    <property type="match status" value="1"/>
</dbReference>
<organism evidence="3 4">
    <name type="scientific">Dulcicalothrix desertica PCC 7102</name>
    <dbReference type="NCBI Taxonomy" id="232991"/>
    <lineage>
        <taxon>Bacteria</taxon>
        <taxon>Bacillati</taxon>
        <taxon>Cyanobacteriota</taxon>
        <taxon>Cyanophyceae</taxon>
        <taxon>Nostocales</taxon>
        <taxon>Calotrichaceae</taxon>
        <taxon>Dulcicalothrix</taxon>
    </lineage>
</organism>
<dbReference type="Proteomes" id="UP000271624">
    <property type="component" value="Unassembled WGS sequence"/>
</dbReference>
<keyword evidence="2" id="KW-1133">Transmembrane helix</keyword>
<evidence type="ECO:0000256" key="2">
    <source>
        <dbReference type="SAM" id="Phobius"/>
    </source>
</evidence>
<reference evidence="3" key="1">
    <citation type="submission" date="2018-12" db="EMBL/GenBank/DDBJ databases">
        <authorList>
            <person name="Will S."/>
            <person name="Neumann-Schaal M."/>
            <person name="Henke P."/>
        </authorList>
    </citation>
    <scope>NUCLEOTIDE SEQUENCE</scope>
    <source>
        <strain evidence="3">PCC 7102</strain>
    </source>
</reference>
<dbReference type="EMBL" id="RSCL01000001">
    <property type="protein sequence ID" value="RUT09945.1"/>
    <property type="molecule type" value="Genomic_DNA"/>
</dbReference>
<sequence>MHKQNQRQGLLIILTAVLTGAVLVTGAGIYLLLKSVEKPVSTEPSNLETRVSSNSVPNSNVSEAPVDTSIPVAPSPAEKPTTATQPLQARSTIVTSNTRKNYGGANFQGEDLRGKSFRQAQMGGANLANSNLSGVDLSGANMGGANLARANLTNANLNNTDLRGANLSGANLRGANLDGAKTDGANLNGALR</sequence>
<feature type="transmembrane region" description="Helical" evidence="2">
    <location>
        <begin position="12"/>
        <end position="33"/>
    </location>
</feature>